<dbReference type="PANTHER" id="PTHR20900">
    <property type="entry name" value="NADH:UBIQUINONE OXIDOREDUCTASE B18-LIKE SUBUNIT"/>
    <property type="match status" value="1"/>
</dbReference>
<dbReference type="STRING" id="45607.A0A2T0FJR3"/>
<evidence type="ECO:0000256" key="1">
    <source>
        <dbReference type="ARBA" id="ARBA00003195"/>
    </source>
</evidence>
<dbReference type="EMBL" id="NDIQ01000021">
    <property type="protein sequence ID" value="PRT55233.1"/>
    <property type="molecule type" value="Genomic_DNA"/>
</dbReference>
<dbReference type="RefSeq" id="XP_024665178.1">
    <property type="nucleotide sequence ID" value="XM_024809410.1"/>
</dbReference>
<dbReference type="InterPro" id="IPR008698">
    <property type="entry name" value="NDUB7"/>
</dbReference>
<dbReference type="GO" id="GO:0005743">
    <property type="term" value="C:mitochondrial inner membrane"/>
    <property type="evidence" value="ECO:0007669"/>
    <property type="project" value="UniProtKB-SubCell"/>
</dbReference>
<evidence type="ECO:0000256" key="6">
    <source>
        <dbReference type="ARBA" id="ARBA00022448"/>
    </source>
</evidence>
<name>A0A2T0FJR3_9ASCO</name>
<keyword evidence="13" id="KW-0830">Ubiquinone</keyword>
<gene>
    <name evidence="13" type="ORF">B9G98_02853</name>
</gene>
<keyword evidence="9" id="KW-0249">Electron transport</keyword>
<evidence type="ECO:0000256" key="11">
    <source>
        <dbReference type="ARBA" id="ARBA00023136"/>
    </source>
</evidence>
<accession>A0A2T0FJR3</accession>
<comment type="subcellular location">
    <subcellularLocation>
        <location evidence="3">Mitochondrion inner membrane</location>
        <topology evidence="3">Peripheral membrane protein</topology>
    </subcellularLocation>
    <subcellularLocation>
        <location evidence="2">Mitochondrion intermembrane space</location>
    </subcellularLocation>
</comment>
<proteinExistence type="inferred from homology"/>
<dbReference type="GeneID" id="36516601"/>
<dbReference type="Proteomes" id="UP000238350">
    <property type="component" value="Unassembled WGS sequence"/>
</dbReference>
<evidence type="ECO:0000256" key="12">
    <source>
        <dbReference type="ARBA" id="ARBA00023157"/>
    </source>
</evidence>
<keyword evidence="7" id="KW-0679">Respiratory chain</keyword>
<keyword evidence="12" id="KW-1015">Disulfide bond</keyword>
<evidence type="ECO:0000256" key="4">
    <source>
        <dbReference type="ARBA" id="ARBA00008006"/>
    </source>
</evidence>
<dbReference type="AlphaFoldDB" id="A0A2T0FJR3"/>
<keyword evidence="10" id="KW-0496">Mitochondrion</keyword>
<sequence length="145" mass="17070">MSGGARRSERPRPSAHGYLLDVPNLEQVHGLEIQNCCLNTLILVQYPLGQARPRVPRRQVRFVITNPMALKEMPPLLSEAEMKEHKVPLQWRDRCAALLVPLNKCRRETAYLPWKCEQLRHDYEECQYMDFQRRAKEFREKKADA</sequence>
<reference evidence="13 14" key="1">
    <citation type="submission" date="2017-04" db="EMBL/GenBank/DDBJ databases">
        <title>Genome sequencing of [Candida] sorbophila.</title>
        <authorList>
            <person name="Ahn J.O."/>
        </authorList>
    </citation>
    <scope>NUCLEOTIDE SEQUENCE [LARGE SCALE GENOMIC DNA]</scope>
    <source>
        <strain evidence="13 14">DS02</strain>
    </source>
</reference>
<organism evidence="13 14">
    <name type="scientific">Wickerhamiella sorbophila</name>
    <dbReference type="NCBI Taxonomy" id="45607"/>
    <lineage>
        <taxon>Eukaryota</taxon>
        <taxon>Fungi</taxon>
        <taxon>Dikarya</taxon>
        <taxon>Ascomycota</taxon>
        <taxon>Saccharomycotina</taxon>
        <taxon>Dipodascomycetes</taxon>
        <taxon>Dipodascales</taxon>
        <taxon>Trichomonascaceae</taxon>
        <taxon>Wickerhamiella</taxon>
    </lineage>
</organism>
<comment type="function">
    <text evidence="1">Accessory subunit of the mitochondrial membrane respiratory chain NADH dehydrogenase (Complex I), that is believed not to be involved in catalysis. Complex I functions in the transfer of electrons from NADH to the respiratory chain. The immediate electron acceptor for the enzyme is believed to be ubiquinone.</text>
</comment>
<evidence type="ECO:0000256" key="9">
    <source>
        <dbReference type="ARBA" id="ARBA00022982"/>
    </source>
</evidence>
<evidence type="ECO:0000256" key="8">
    <source>
        <dbReference type="ARBA" id="ARBA00022792"/>
    </source>
</evidence>
<evidence type="ECO:0000256" key="7">
    <source>
        <dbReference type="ARBA" id="ARBA00022660"/>
    </source>
</evidence>
<dbReference type="OrthoDB" id="268414at2759"/>
<comment type="caution">
    <text evidence="13">The sequence shown here is derived from an EMBL/GenBank/DDBJ whole genome shotgun (WGS) entry which is preliminary data.</text>
</comment>
<keyword evidence="6" id="KW-0813">Transport</keyword>
<keyword evidence="8" id="KW-0999">Mitochondrion inner membrane</keyword>
<evidence type="ECO:0000256" key="2">
    <source>
        <dbReference type="ARBA" id="ARBA00004569"/>
    </source>
</evidence>
<evidence type="ECO:0000313" key="14">
    <source>
        <dbReference type="Proteomes" id="UP000238350"/>
    </source>
</evidence>
<evidence type="ECO:0000256" key="5">
    <source>
        <dbReference type="ARBA" id="ARBA00018677"/>
    </source>
</evidence>
<dbReference type="PROSITE" id="PS51808">
    <property type="entry name" value="CHCH"/>
    <property type="match status" value="1"/>
</dbReference>
<protein>
    <recommendedName>
        <fullName evidence="5">NADH dehydrogenase [ubiquinone] 1 beta subcomplex subunit 7</fullName>
    </recommendedName>
</protein>
<keyword evidence="14" id="KW-1185">Reference proteome</keyword>
<dbReference type="Pfam" id="PF05676">
    <property type="entry name" value="NDUF_B7"/>
    <property type="match status" value="1"/>
</dbReference>
<evidence type="ECO:0000256" key="3">
    <source>
        <dbReference type="ARBA" id="ARBA00004637"/>
    </source>
</evidence>
<keyword evidence="11" id="KW-0472">Membrane</keyword>
<dbReference type="GO" id="GO:0005758">
    <property type="term" value="C:mitochondrial intermembrane space"/>
    <property type="evidence" value="ECO:0007669"/>
    <property type="project" value="UniProtKB-SubCell"/>
</dbReference>
<evidence type="ECO:0000256" key="10">
    <source>
        <dbReference type="ARBA" id="ARBA00023128"/>
    </source>
</evidence>
<dbReference type="PANTHER" id="PTHR20900:SF0">
    <property type="entry name" value="NADH DEHYDROGENASE [UBIQUINONE] 1 BETA SUBCOMPLEX SUBUNIT 7"/>
    <property type="match status" value="1"/>
</dbReference>
<comment type="similarity">
    <text evidence="4">Belongs to the complex I NDUFB7 subunit family.</text>
</comment>
<evidence type="ECO:0000313" key="13">
    <source>
        <dbReference type="EMBL" id="PRT55233.1"/>
    </source>
</evidence>